<evidence type="ECO:0000313" key="4">
    <source>
        <dbReference type="Proteomes" id="UP001642484"/>
    </source>
</evidence>
<keyword evidence="4" id="KW-1185">Reference proteome</keyword>
<accession>A0ABP0PSW4</accession>
<feature type="transmembrane region" description="Helical" evidence="2">
    <location>
        <begin position="403"/>
        <end position="425"/>
    </location>
</feature>
<feature type="transmembrane region" description="Helical" evidence="2">
    <location>
        <begin position="541"/>
        <end position="559"/>
    </location>
</feature>
<reference evidence="3 4" key="1">
    <citation type="submission" date="2024-02" db="EMBL/GenBank/DDBJ databases">
        <authorList>
            <person name="Chen Y."/>
            <person name="Shah S."/>
            <person name="Dougan E. K."/>
            <person name="Thang M."/>
            <person name="Chan C."/>
        </authorList>
    </citation>
    <scope>NUCLEOTIDE SEQUENCE [LARGE SCALE GENOMIC DNA]</scope>
</reference>
<keyword evidence="2" id="KW-0472">Membrane</keyword>
<feature type="transmembrane region" description="Helical" evidence="2">
    <location>
        <begin position="614"/>
        <end position="630"/>
    </location>
</feature>
<feature type="region of interest" description="Disordered" evidence="1">
    <location>
        <begin position="190"/>
        <end position="239"/>
    </location>
</feature>
<evidence type="ECO:0000256" key="2">
    <source>
        <dbReference type="SAM" id="Phobius"/>
    </source>
</evidence>
<gene>
    <name evidence="3" type="ORF">CCMP2556_LOCUS38705</name>
</gene>
<dbReference type="InterPro" id="IPR029063">
    <property type="entry name" value="SAM-dependent_MTases_sf"/>
</dbReference>
<feature type="transmembrane region" description="Helical" evidence="2">
    <location>
        <begin position="446"/>
        <end position="468"/>
    </location>
</feature>
<comment type="caution">
    <text evidence="3">The sequence shown here is derived from an EMBL/GenBank/DDBJ whole genome shotgun (WGS) entry which is preliminary data.</text>
</comment>
<keyword evidence="2" id="KW-1133">Transmembrane helix</keyword>
<organism evidence="3 4">
    <name type="scientific">Durusdinium trenchii</name>
    <dbReference type="NCBI Taxonomy" id="1381693"/>
    <lineage>
        <taxon>Eukaryota</taxon>
        <taxon>Sar</taxon>
        <taxon>Alveolata</taxon>
        <taxon>Dinophyceae</taxon>
        <taxon>Suessiales</taxon>
        <taxon>Symbiodiniaceae</taxon>
        <taxon>Durusdinium</taxon>
    </lineage>
</organism>
<evidence type="ECO:0000313" key="3">
    <source>
        <dbReference type="EMBL" id="CAK9078518.1"/>
    </source>
</evidence>
<dbReference type="EMBL" id="CAXAMN010023583">
    <property type="protein sequence ID" value="CAK9078518.1"/>
    <property type="molecule type" value="Genomic_DNA"/>
</dbReference>
<evidence type="ECO:0000256" key="1">
    <source>
        <dbReference type="SAM" id="MobiDB-lite"/>
    </source>
</evidence>
<sequence>MVQQLDIIYSVAEKQGLDFNFLLADLSQQVSRGAWRDDGNIPTLTTGSLLYSFSQHRPFIGEECLRLNGFPIEQLNLDAHTEAERIFLAGNAMSVPVVGAVLFAALVSLSWGEMRTVSCGLLPEPMQKRPDVRKLAQPGSIVLARLGPSLADDDCEVSLTSGEDAQAAEDSAIARRAAVLLALTRELATEVHKRQKTNKEEKKGQKESGESSKSSGLAAVLQAAPSPPESSPSGDGTGWEMRYSKVLERLKAPREESLLPNDSLKKWLRESGDLLMGMDRDERNQSAKDLQQFVVKSLEVLQKGTEITQIVDLGLEDTLMQLCNLRFPEAKVLLGRVAVLKLQRKLSSKQEEDQDADTNWLDQVAAGWDVACSLMTQLRNMSICPALRDVPQCKHSVGMARRFWLFTGLLVAFLQSSISLLFTGCAWRSESLSFSTTRRALDPEGLASFSSFSVLAGSPIPLALGGLLRRAEIVEKNQPTQPTRPGKNQLAFPFFPFPPSPAPDAGSPATPEPRDLMWAFPSFAVFLEKVDETAPAQFPLWARWLCLLTFWPGVIWYLYYKLLVEDDLRVYRGLGIGGSLVIAPFALGLFAGVFGEFAFGSLEGGFFDNGFSTAFYSAFAWIYLNQWFLYQKVNQLMEEAGRPAPLDPFGLFIPGWNFVTGIRQIHFLAEYWAIQRGEELPRDAFAELFPFAKKPTLSLLELSTTPSLWFNWSVIFKSS</sequence>
<keyword evidence="2" id="KW-0812">Transmembrane</keyword>
<proteinExistence type="predicted"/>
<dbReference type="Proteomes" id="UP001642484">
    <property type="component" value="Unassembled WGS sequence"/>
</dbReference>
<dbReference type="SUPFAM" id="SSF53335">
    <property type="entry name" value="S-adenosyl-L-methionine-dependent methyltransferases"/>
    <property type="match status" value="1"/>
</dbReference>
<feature type="transmembrane region" description="Helical" evidence="2">
    <location>
        <begin position="571"/>
        <end position="594"/>
    </location>
</feature>
<feature type="compositionally biased region" description="Basic and acidic residues" evidence="1">
    <location>
        <begin position="190"/>
        <end position="210"/>
    </location>
</feature>
<name>A0ABP0PSW4_9DINO</name>
<protein>
    <submittedName>
        <fullName evidence="3">Uncharacterized protein</fullName>
    </submittedName>
</protein>